<dbReference type="GO" id="GO:0043130">
    <property type="term" value="F:ubiquitin binding"/>
    <property type="evidence" value="ECO:0007669"/>
    <property type="project" value="InterPro"/>
</dbReference>
<dbReference type="PANTHER" id="PTHR46535">
    <property type="entry name" value="NEDD4-BINDING PROTEIN 2"/>
    <property type="match status" value="1"/>
</dbReference>
<keyword evidence="5" id="KW-1185">Reference proteome</keyword>
<proteinExistence type="predicted"/>
<feature type="compositionally biased region" description="Low complexity" evidence="1">
    <location>
        <begin position="134"/>
        <end position="159"/>
    </location>
</feature>
<reference evidence="5" key="1">
    <citation type="journal article" date="2018" name="Nat. Microbiol.">
        <title>Leveraging single-cell genomics to expand the fungal tree of life.</title>
        <authorList>
            <person name="Ahrendt S.R."/>
            <person name="Quandt C.A."/>
            <person name="Ciobanu D."/>
            <person name="Clum A."/>
            <person name="Salamov A."/>
            <person name="Andreopoulos B."/>
            <person name="Cheng J.F."/>
            <person name="Woyke T."/>
            <person name="Pelin A."/>
            <person name="Henrissat B."/>
            <person name="Reynolds N.K."/>
            <person name="Benny G.L."/>
            <person name="Smith M.E."/>
            <person name="James T.Y."/>
            <person name="Grigoriev I.V."/>
        </authorList>
    </citation>
    <scope>NUCLEOTIDE SEQUENCE [LARGE SCALE GENOMIC DNA]</scope>
    <source>
        <strain evidence="5">Benny S71-1</strain>
    </source>
</reference>
<dbReference type="InterPro" id="IPR036063">
    <property type="entry name" value="Smr_dom_sf"/>
</dbReference>
<evidence type="ECO:0000313" key="5">
    <source>
        <dbReference type="Proteomes" id="UP000278143"/>
    </source>
</evidence>
<feature type="domain" description="CUE" evidence="3">
    <location>
        <begin position="295"/>
        <end position="339"/>
    </location>
</feature>
<feature type="region of interest" description="Disordered" evidence="1">
    <location>
        <begin position="339"/>
        <end position="381"/>
    </location>
</feature>
<gene>
    <name evidence="4" type="ORF">SYNPS1DRAFT_21736</name>
</gene>
<dbReference type="InterPro" id="IPR003892">
    <property type="entry name" value="CUE"/>
</dbReference>
<dbReference type="EMBL" id="KZ989403">
    <property type="protein sequence ID" value="RKP26520.1"/>
    <property type="molecule type" value="Genomic_DNA"/>
</dbReference>
<feature type="region of interest" description="Disordered" evidence="1">
    <location>
        <begin position="103"/>
        <end position="160"/>
    </location>
</feature>
<dbReference type="SUPFAM" id="SSF46934">
    <property type="entry name" value="UBA-like"/>
    <property type="match status" value="2"/>
</dbReference>
<dbReference type="Proteomes" id="UP000278143">
    <property type="component" value="Unassembled WGS sequence"/>
</dbReference>
<evidence type="ECO:0008006" key="6">
    <source>
        <dbReference type="Google" id="ProtNLM"/>
    </source>
</evidence>
<sequence>MSPTKKNGCRQSQTGRPASTNSANSPPATLPASTARAATKAAASNGGDNEAFLQACFPGLPTAHLKSAVGRCNGDMERIMDWLLGEMHENKGELQYSLQLGSTTSAASSSGPPSLATHSAGASDRGQSTDAPLSGSASTITVTSGSSSSGAVQSGSGSTKSATRVMHIDEFLARHPTTVSAYAETATATATAQNRNCWSEIERLTHHLAVIFPQISRDVIRSTLLTCALDVEETVARLANPPAPTAEKSPPVASSSRGLSRWRPDGKANAHSKKKASPTTPKPEPEPEPEDESLRLDAALCQLTTVLPDHDVDVLVAGLIHCNLKVDATINYILSTASTQNSRAKASTGKKPSKTRNNSDHGPAPLPSPRAQKIAQQQQDFWTAHRYQRETSQPGRDYDQSMRRWNTRAAIGVLRSFQKHWAEDYVVDLHYMTVEQALEVALLAVQDWATIEQKVMATTGKSKPRPLRIVTGAGSHSQDGRAKLFPRIQRALREAGWPVAVIDRGSFMVSQFRAQHRSD</sequence>
<dbReference type="InterPro" id="IPR052772">
    <property type="entry name" value="Endo/PolyKinase_Domain-Protein"/>
</dbReference>
<dbReference type="InterPro" id="IPR002625">
    <property type="entry name" value="Smr_dom"/>
</dbReference>
<dbReference type="CDD" id="cd14279">
    <property type="entry name" value="CUE"/>
    <property type="match status" value="3"/>
</dbReference>
<evidence type="ECO:0000259" key="3">
    <source>
        <dbReference type="PROSITE" id="PS51140"/>
    </source>
</evidence>
<evidence type="ECO:0000259" key="2">
    <source>
        <dbReference type="PROSITE" id="PS50828"/>
    </source>
</evidence>
<dbReference type="GO" id="GO:0005634">
    <property type="term" value="C:nucleus"/>
    <property type="evidence" value="ECO:0007669"/>
    <property type="project" value="TreeGrafter"/>
</dbReference>
<organism evidence="4 5">
    <name type="scientific">Syncephalis pseudoplumigaleata</name>
    <dbReference type="NCBI Taxonomy" id="1712513"/>
    <lineage>
        <taxon>Eukaryota</taxon>
        <taxon>Fungi</taxon>
        <taxon>Fungi incertae sedis</taxon>
        <taxon>Zoopagomycota</taxon>
        <taxon>Zoopagomycotina</taxon>
        <taxon>Zoopagomycetes</taxon>
        <taxon>Zoopagales</taxon>
        <taxon>Piptocephalidaceae</taxon>
        <taxon>Syncephalis</taxon>
    </lineage>
</organism>
<dbReference type="PROSITE" id="PS51140">
    <property type="entry name" value="CUE"/>
    <property type="match status" value="1"/>
</dbReference>
<feature type="compositionally biased region" description="Low complexity" evidence="1">
    <location>
        <begin position="103"/>
        <end position="117"/>
    </location>
</feature>
<dbReference type="AlphaFoldDB" id="A0A4P9Z4M1"/>
<name>A0A4P9Z4M1_9FUNG</name>
<feature type="compositionally biased region" description="Polar residues" evidence="1">
    <location>
        <begin position="1"/>
        <end position="27"/>
    </location>
</feature>
<dbReference type="SUPFAM" id="SSF160443">
    <property type="entry name" value="SMR domain-like"/>
    <property type="match status" value="1"/>
</dbReference>
<dbReference type="PANTHER" id="PTHR46535:SF1">
    <property type="entry name" value="NEDD4-BINDING PROTEIN 2"/>
    <property type="match status" value="1"/>
</dbReference>
<feature type="compositionally biased region" description="Low complexity" evidence="1">
    <location>
        <begin position="32"/>
        <end position="42"/>
    </location>
</feature>
<feature type="domain" description="Smr" evidence="2">
    <location>
        <begin position="427"/>
        <end position="494"/>
    </location>
</feature>
<dbReference type="GO" id="GO:0004519">
    <property type="term" value="F:endonuclease activity"/>
    <property type="evidence" value="ECO:0007669"/>
    <property type="project" value="TreeGrafter"/>
</dbReference>
<dbReference type="OrthoDB" id="4080456at2759"/>
<dbReference type="Gene3D" id="3.30.1370.110">
    <property type="match status" value="1"/>
</dbReference>
<dbReference type="PROSITE" id="PS50828">
    <property type="entry name" value="SMR"/>
    <property type="match status" value="1"/>
</dbReference>
<protein>
    <recommendedName>
        <fullName evidence="6">Smr domain-containing protein</fullName>
    </recommendedName>
</protein>
<dbReference type="InterPro" id="IPR009060">
    <property type="entry name" value="UBA-like_sf"/>
</dbReference>
<accession>A0A4P9Z4M1</accession>
<feature type="region of interest" description="Disordered" evidence="1">
    <location>
        <begin position="240"/>
        <end position="292"/>
    </location>
</feature>
<evidence type="ECO:0000256" key="1">
    <source>
        <dbReference type="SAM" id="MobiDB-lite"/>
    </source>
</evidence>
<evidence type="ECO:0000313" key="4">
    <source>
        <dbReference type="EMBL" id="RKP26520.1"/>
    </source>
</evidence>
<feature type="region of interest" description="Disordered" evidence="1">
    <location>
        <begin position="1"/>
        <end position="42"/>
    </location>
</feature>
<dbReference type="SMART" id="SM00463">
    <property type="entry name" value="SMR"/>
    <property type="match status" value="1"/>
</dbReference>